<dbReference type="EMBL" id="VCDN01000076">
    <property type="protein sequence ID" value="MDX7988931.1"/>
    <property type="molecule type" value="Genomic_DNA"/>
</dbReference>
<dbReference type="Proteomes" id="UP001271890">
    <property type="component" value="Unassembled WGS sequence"/>
</dbReference>
<keyword evidence="3" id="KW-1185">Reference proteome</keyword>
<accession>A0ABU4SDY0</accession>
<evidence type="ECO:0000313" key="3">
    <source>
        <dbReference type="Proteomes" id="UP001271890"/>
    </source>
</evidence>
<keyword evidence="1" id="KW-0732">Signal</keyword>
<proteinExistence type="predicted"/>
<protein>
    <recommendedName>
        <fullName evidence="4">Lipoprotein</fullName>
    </recommendedName>
</protein>
<sequence length="125" mass="13825">MRKLLIAGVSFLVLILSGCLATPNEARNKTPNFEGNSSKTAKELAGCIYNGWTNTRVLLERDNTTHTEYFGNTITIFTVNDVMFADVKSSANGSNVKFYKTTLGAVPVEWNRKEIIEKCLSDNGK</sequence>
<organism evidence="2 3">
    <name type="scientific">Xenorhabdus santafensis</name>
    <dbReference type="NCBI Taxonomy" id="2582833"/>
    <lineage>
        <taxon>Bacteria</taxon>
        <taxon>Pseudomonadati</taxon>
        <taxon>Pseudomonadota</taxon>
        <taxon>Gammaproteobacteria</taxon>
        <taxon>Enterobacterales</taxon>
        <taxon>Morganellaceae</taxon>
        <taxon>Xenorhabdus</taxon>
    </lineage>
</organism>
<dbReference type="PROSITE" id="PS51257">
    <property type="entry name" value="PROKAR_LIPOPROTEIN"/>
    <property type="match status" value="1"/>
</dbReference>
<comment type="caution">
    <text evidence="2">The sequence shown here is derived from an EMBL/GenBank/DDBJ whole genome shotgun (WGS) entry which is preliminary data.</text>
</comment>
<feature type="signal peptide" evidence="1">
    <location>
        <begin position="1"/>
        <end position="21"/>
    </location>
</feature>
<gene>
    <name evidence="2" type="ORF">FE392_16645</name>
</gene>
<evidence type="ECO:0000313" key="2">
    <source>
        <dbReference type="EMBL" id="MDX7988931.1"/>
    </source>
</evidence>
<evidence type="ECO:0000256" key="1">
    <source>
        <dbReference type="SAM" id="SignalP"/>
    </source>
</evidence>
<evidence type="ECO:0008006" key="4">
    <source>
        <dbReference type="Google" id="ProtNLM"/>
    </source>
</evidence>
<feature type="chain" id="PRO_5045292682" description="Lipoprotein" evidence="1">
    <location>
        <begin position="22"/>
        <end position="125"/>
    </location>
</feature>
<name>A0ABU4SDY0_9GAMM</name>
<reference evidence="3" key="1">
    <citation type="journal article" date="2024" name="Toxins">
        <title>Genome Sequence Analysis of Native Xenorhabdus Strains Isolated from Entomopathogenic Nematodes in Argentina.</title>
        <authorList>
            <person name="Palma L."/>
            <person name="Frizzo L."/>
            <person name="Kaiser S."/>
            <person name="Berry C."/>
            <person name="Caballero P."/>
            <person name="Bode H.B."/>
            <person name="Del Valle E.E."/>
        </authorList>
    </citation>
    <scope>NUCLEOTIDE SEQUENCE [LARGE SCALE GENOMIC DNA]</scope>
    <source>
        <strain evidence="3">12</strain>
    </source>
</reference>